<proteinExistence type="predicted"/>
<organism evidence="4 5">
    <name type="scientific">Neocallimastix californiae</name>
    <dbReference type="NCBI Taxonomy" id="1754190"/>
    <lineage>
        <taxon>Eukaryota</taxon>
        <taxon>Fungi</taxon>
        <taxon>Fungi incertae sedis</taxon>
        <taxon>Chytridiomycota</taxon>
        <taxon>Chytridiomycota incertae sedis</taxon>
        <taxon>Neocallimastigomycetes</taxon>
        <taxon>Neocallimastigales</taxon>
        <taxon>Neocallimastigaceae</taxon>
        <taxon>Neocallimastix</taxon>
    </lineage>
</organism>
<feature type="region of interest" description="Disordered" evidence="2">
    <location>
        <begin position="72"/>
        <end position="137"/>
    </location>
</feature>
<reference evidence="4 5" key="1">
    <citation type="submission" date="2016-08" db="EMBL/GenBank/DDBJ databases">
        <title>A Parts List for Fungal Cellulosomes Revealed by Comparative Genomics.</title>
        <authorList>
            <consortium name="DOE Joint Genome Institute"/>
            <person name="Haitjema C.H."/>
            <person name="Gilmore S.P."/>
            <person name="Henske J.K."/>
            <person name="Solomon K.V."/>
            <person name="De Groot R."/>
            <person name="Kuo A."/>
            <person name="Mondo S.J."/>
            <person name="Salamov A.A."/>
            <person name="Labutti K."/>
            <person name="Zhao Z."/>
            <person name="Chiniquy J."/>
            <person name="Barry K."/>
            <person name="Brewer H.M."/>
            <person name="Purvine S.O."/>
            <person name="Wright A.T."/>
            <person name="Boxma B."/>
            <person name="Van Alen T."/>
            <person name="Hackstein J.H."/>
            <person name="Baker S.E."/>
            <person name="Grigoriev I.V."/>
            <person name="O'Malley M.A."/>
        </authorList>
    </citation>
    <scope>NUCLEOTIDE SEQUENCE [LARGE SCALE GENOMIC DNA]</scope>
    <source>
        <strain evidence="4 5">G1</strain>
    </source>
</reference>
<dbReference type="InterPro" id="IPR011990">
    <property type="entry name" value="TPR-like_helical_dom_sf"/>
</dbReference>
<dbReference type="Gene3D" id="1.25.40.10">
    <property type="entry name" value="Tetratricopeptide repeat domain"/>
    <property type="match status" value="2"/>
</dbReference>
<feature type="compositionally biased region" description="Polar residues" evidence="2">
    <location>
        <begin position="122"/>
        <end position="137"/>
    </location>
</feature>
<dbReference type="OrthoDB" id="1922977at2759"/>
<feature type="coiled-coil region" evidence="1">
    <location>
        <begin position="1056"/>
        <end position="1083"/>
    </location>
</feature>
<accession>A0A1Y2FB51</accession>
<feature type="compositionally biased region" description="Polar residues" evidence="2">
    <location>
        <begin position="72"/>
        <end position="89"/>
    </location>
</feature>
<protein>
    <submittedName>
        <fullName evidence="4">TPR-like protein</fullName>
    </submittedName>
</protein>
<evidence type="ECO:0000259" key="3">
    <source>
        <dbReference type="Pfam" id="PF10650"/>
    </source>
</evidence>
<feature type="compositionally biased region" description="Low complexity" evidence="2">
    <location>
        <begin position="621"/>
        <end position="640"/>
    </location>
</feature>
<keyword evidence="5" id="KW-1185">Reference proteome</keyword>
<dbReference type="Proteomes" id="UP000193920">
    <property type="component" value="Unassembled WGS sequence"/>
</dbReference>
<feature type="compositionally biased region" description="Acidic residues" evidence="2">
    <location>
        <begin position="547"/>
        <end position="558"/>
    </location>
</feature>
<dbReference type="InterPro" id="IPR019607">
    <property type="entry name" value="Putative_zinc-finger_domain"/>
</dbReference>
<sequence>MQEQYNSSQYNYQLSQSFIQTSNSLPQVNQFNQSNHIQASISFQSPLVQSQSNTVSQPLSFQPILPIQSSNSLQPPIPIQQSNSVQPPMSIQPPLPIQPPNSLQPPLPIQPPNSLQPPLPIQPSNSMQPPIQPSNSVQPPILIQALSQAHITNQPNNPIQPLIPNMNSNLSHQTFSSIQQPLHSQIHPPFPIQSTIERTEAQSNIASIMNNQSNSSYVNIAQQQSHSIGTSINCELNEVNRIVPNIHINPKQFNNLNLNSNINNSVTDISNDRMIDTIDSNNKFLNSFEDKNSNENNQYMNRNNKNFVKIIRNQIIELCSNMAHYGIDPIELKKLDLPEDIIESYIKIKKNINNANNEIMNNEQITENIESIDNNSEEDSVMDMEIEDEEEKNSSIVVLNKSQNKINQNSHSAISNDSIDDNIVNNDKVRISNSFESKKDLDNSVKYSKDKIHSDVDNEEHITSSTETSNLNSPIINSYDSSINSSKDFMSEIENSIYTSYGYHKSNKYLNGYSRYHYVRKPEMKDSTSKPFLPNIGPIRCVIELSDSEEESSDEEDTSNTNKNNIKQMQLNKHNQLDPEKIKRLLAIEKKKQEMMKKIATMENLKAKKNNKNKSIEESNTELSETNENNRNQNTKTNKLLNKKSKLSESVTLDYNESIASSKTSSLNGLKSDDELSSGMSTPIKGIINNSNELNLQHLMDNNLDSGDLKILKRTLKKKEIEINILETDKKKLEIEFDKIQEKINDAEKISKDTKDKIENYKNQIQICEKLLEKNQQLYQEFSNKSSEMKNKINLKSQLISTISKDVKKYKDKIEKIKENQNADSLEDNDSINKENIYTSSKISESITKNDTKDEDNKISNLAKKRIQESLPSDEYLTKRKKINQLVSFDELILLDSLNNDNGEKIVKKPTSKQINQENISKIEFLYKSRNNIQKMSEILNILKKIKLLKDNKKFIVNNSENDKEKNILTNINVNQISNKEFKPYKSILSGFRSLHGDKNLLLNKKIDERKINPFKYLCKYETLGGQCKDTSCESQHLRDIEITDDEYLCKLLNLYIKNNDNKNDLKNELQQMRNNNESVKTMAEFIISKIHSKDNFYKINLINKNINNIKFINDSKVNSESNNEIKSYENPKINDCINLGLFNLLEKEIIKQDRYFNQELTSEKYENLLSKNCNDIELWIKYAVSVLPPEITKDNINKLNTKLDNSLHILSRALDQVHDSSALWNLYMDLYIKRESNDISIREIFEQLINIIPNEQWYDKRYSHLILEILIYTVNLINNNNKNDKALKLFMLYSSCNNIESLLDSYINLDNTNILTSYKQPKIQNTALFKLLNLNDLLQYYLLFIYFNEYNTFPEEIFYSGSQNYLLNKELFVIKWYSKPKKVDKCIEIYEKLLNSWPSKNINKDNMKIFNETYIVLFINYIELGNYLLLKDLNNRVNELINDNDKLTFNIIMLKYNEYQFDKEKNIKILKEYLKSNPDNPSLWTRIILYYIENNNYEEATLNFIESIKHYFNFNNDKEVDKTVQLNKSVNLYRKILGLPLPYDIELPSLRDEFTNQIRHLQKDLNIIFNYLLLISYITDLENNNLHQTINDITYNLLINNSQYSIFMNYLENCLTDIKSKINFIENLKNLKIEVELPYLHEKNYETNYKFMHMIPAKDYSMFNIIFDLYINEFNEVDKADIINILYKKYPDNQKLIKLKVGKLCESGQFKQAEKIINYALSLYPNMTYLLEKANGTKN</sequence>
<evidence type="ECO:0000313" key="4">
    <source>
        <dbReference type="EMBL" id="ORY81152.1"/>
    </source>
</evidence>
<feature type="compositionally biased region" description="Polar residues" evidence="2">
    <location>
        <begin position="560"/>
        <end position="574"/>
    </location>
</feature>
<feature type="coiled-coil region" evidence="1">
    <location>
        <begin position="709"/>
        <end position="820"/>
    </location>
</feature>
<dbReference type="EMBL" id="MCOG01000011">
    <property type="protein sequence ID" value="ORY81152.1"/>
    <property type="molecule type" value="Genomic_DNA"/>
</dbReference>
<dbReference type="STRING" id="1754190.A0A1Y2FB51"/>
<evidence type="ECO:0000256" key="1">
    <source>
        <dbReference type="SAM" id="Coils"/>
    </source>
</evidence>
<dbReference type="Pfam" id="PF10650">
    <property type="entry name" value="zf-C3H1"/>
    <property type="match status" value="1"/>
</dbReference>
<dbReference type="SUPFAM" id="SSF48452">
    <property type="entry name" value="TPR-like"/>
    <property type="match status" value="1"/>
</dbReference>
<comment type="caution">
    <text evidence="4">The sequence shown here is derived from an EMBL/GenBank/DDBJ whole genome shotgun (WGS) entry which is preliminary data.</text>
</comment>
<name>A0A1Y2FB51_9FUNG</name>
<gene>
    <name evidence="4" type="ORF">LY90DRAFT_500255</name>
</gene>
<feature type="compositionally biased region" description="Pro residues" evidence="2">
    <location>
        <begin position="90"/>
        <end position="121"/>
    </location>
</feature>
<evidence type="ECO:0000256" key="2">
    <source>
        <dbReference type="SAM" id="MobiDB-lite"/>
    </source>
</evidence>
<feature type="domain" description="Putative zinc-finger" evidence="3">
    <location>
        <begin position="1018"/>
        <end position="1039"/>
    </location>
</feature>
<feature type="region of interest" description="Disordered" evidence="2">
    <location>
        <begin position="601"/>
        <end position="643"/>
    </location>
</feature>
<evidence type="ECO:0000313" key="5">
    <source>
        <dbReference type="Proteomes" id="UP000193920"/>
    </source>
</evidence>
<feature type="region of interest" description="Disordered" evidence="2">
    <location>
        <begin position="547"/>
        <end position="578"/>
    </location>
</feature>
<keyword evidence="1" id="KW-0175">Coiled coil</keyword>